<organism evidence="14 15">
    <name type="scientific">Petrolisthes manimaculis</name>
    <dbReference type="NCBI Taxonomy" id="1843537"/>
    <lineage>
        <taxon>Eukaryota</taxon>
        <taxon>Metazoa</taxon>
        <taxon>Ecdysozoa</taxon>
        <taxon>Arthropoda</taxon>
        <taxon>Crustacea</taxon>
        <taxon>Multicrustacea</taxon>
        <taxon>Malacostraca</taxon>
        <taxon>Eumalacostraca</taxon>
        <taxon>Eucarida</taxon>
        <taxon>Decapoda</taxon>
        <taxon>Pleocyemata</taxon>
        <taxon>Anomura</taxon>
        <taxon>Galatheoidea</taxon>
        <taxon>Porcellanidae</taxon>
        <taxon>Petrolisthes</taxon>
    </lineage>
</organism>
<keyword evidence="5 12" id="KW-0808">Transferase</keyword>
<evidence type="ECO:0000256" key="9">
    <source>
        <dbReference type="ARBA" id="ARBA00023098"/>
    </source>
</evidence>
<keyword evidence="8 12" id="KW-1133">Transmembrane helix</keyword>
<dbReference type="InterPro" id="IPR004277">
    <property type="entry name" value="PSS"/>
</dbReference>
<feature type="region of interest" description="Disordered" evidence="13">
    <location>
        <begin position="436"/>
        <end position="480"/>
    </location>
</feature>
<comment type="pathway">
    <text evidence="2 12">Phospholipid metabolism; phosphatidylserine biosynthesis.</text>
</comment>
<feature type="transmembrane region" description="Helical" evidence="12">
    <location>
        <begin position="213"/>
        <end position="233"/>
    </location>
</feature>
<evidence type="ECO:0000256" key="5">
    <source>
        <dbReference type="ARBA" id="ARBA00022679"/>
    </source>
</evidence>
<dbReference type="EMBL" id="JAWZYT010001069">
    <property type="protein sequence ID" value="KAK4315895.1"/>
    <property type="molecule type" value="Genomic_DNA"/>
</dbReference>
<gene>
    <name evidence="14" type="ORF">Pmani_012918</name>
</gene>
<evidence type="ECO:0000256" key="8">
    <source>
        <dbReference type="ARBA" id="ARBA00022989"/>
    </source>
</evidence>
<keyword evidence="12" id="KW-0444">Lipid biosynthesis</keyword>
<comment type="caution">
    <text evidence="14">The sequence shown here is derived from an EMBL/GenBank/DDBJ whole genome shotgun (WGS) entry which is preliminary data.</text>
</comment>
<evidence type="ECO:0000256" key="3">
    <source>
        <dbReference type="ARBA" id="ARBA00005189"/>
    </source>
</evidence>
<comment type="function">
    <text evidence="12">Catalyzes a base-exchange reaction in which the polar head group of phosphatidylethanolamine (PE) is replaced by L-serine.</text>
</comment>
<dbReference type="Pfam" id="PF03034">
    <property type="entry name" value="PSS"/>
    <property type="match status" value="1"/>
</dbReference>
<feature type="transmembrane region" description="Helical" evidence="12">
    <location>
        <begin position="319"/>
        <end position="341"/>
    </location>
</feature>
<feature type="transmembrane region" description="Helical" evidence="12">
    <location>
        <begin position="282"/>
        <end position="299"/>
    </location>
</feature>
<dbReference type="Proteomes" id="UP001292094">
    <property type="component" value="Unassembled WGS sequence"/>
</dbReference>
<keyword evidence="12" id="KW-0594">Phospholipid biosynthesis</keyword>
<dbReference type="GO" id="GO:0106245">
    <property type="term" value="F:L-serine-phosphatidylethanolamine phosphatidyltransferase activity"/>
    <property type="evidence" value="ECO:0007669"/>
    <property type="project" value="UniProtKB-UniRule"/>
</dbReference>
<feature type="transmembrane region" description="Helical" evidence="12">
    <location>
        <begin position="187"/>
        <end position="207"/>
    </location>
</feature>
<feature type="compositionally biased region" description="Acidic residues" evidence="13">
    <location>
        <begin position="447"/>
        <end position="458"/>
    </location>
</feature>
<name>A0AAE1PY86_9EUCA</name>
<evidence type="ECO:0000256" key="1">
    <source>
        <dbReference type="ARBA" id="ARBA00004477"/>
    </source>
</evidence>
<feature type="transmembrane region" description="Helical" evidence="12">
    <location>
        <begin position="99"/>
        <end position="119"/>
    </location>
</feature>
<reference evidence="14" key="1">
    <citation type="submission" date="2023-11" db="EMBL/GenBank/DDBJ databases">
        <title>Genome assemblies of two species of porcelain crab, Petrolisthes cinctipes and Petrolisthes manimaculis (Anomura: Porcellanidae).</title>
        <authorList>
            <person name="Angst P."/>
        </authorList>
    </citation>
    <scope>NUCLEOTIDE SEQUENCE</scope>
    <source>
        <strain evidence="14">PB745_02</strain>
        <tissue evidence="14">Gill</tissue>
    </source>
</reference>
<keyword evidence="15" id="KW-1185">Reference proteome</keyword>
<evidence type="ECO:0000256" key="10">
    <source>
        <dbReference type="ARBA" id="ARBA00023136"/>
    </source>
</evidence>
<keyword evidence="7 12" id="KW-0256">Endoplasmic reticulum</keyword>
<evidence type="ECO:0000313" key="14">
    <source>
        <dbReference type="EMBL" id="KAK4315895.1"/>
    </source>
</evidence>
<evidence type="ECO:0000256" key="7">
    <source>
        <dbReference type="ARBA" id="ARBA00022824"/>
    </source>
</evidence>
<evidence type="ECO:0000313" key="15">
    <source>
        <dbReference type="Proteomes" id="UP001292094"/>
    </source>
</evidence>
<sequence length="480" mass="56469">MMATRRRTYSSGSDASDRFISINERPVDDISLEFFYKPHTITLLIVIISGLIYFAFTRDENESIQSNIQSGLVAMVFFFLIISIMAFPNGPFTRPHPAIWRIVFGLSILYMLLLLFIVFQDYRTVRSMFEWLFPDLTNFTIDMDKGEWGEKCDDLSFARLWESIDFFCFAHFTGWIMKTLLIRHYGILWTISVMWEITEIAFSHLLPNFIECWWDAFILDVLLCNGFGIWCGMQICHLMEMRYFNWESIKDIQTTTGKLKRAVLQFTPESWTAMRWLDPTCTYMRFLAVSQLVIFWQLSELNTFFIKHIFQMPPSHPLVFIRIFLLGAMSAPTIRQYYSYVTDPRCKRVGTQCWVYGLCMCIESLICIKFGADIFQHTQIRNIIAWVLVQAAGSLMCLYLCVTHHRLQRRRVIKHQDDSLDEDTEPDSHITSYIQSLPRKTVTLSTPEEDDDSDDEDEGPAKVQRRRKNPQLRRSNRLDH</sequence>
<feature type="transmembrane region" description="Helical" evidence="12">
    <location>
        <begin position="34"/>
        <end position="56"/>
    </location>
</feature>
<dbReference type="PANTHER" id="PTHR15362">
    <property type="entry name" value="PHOSPHATIDYLINOSITOL SYNTHASE"/>
    <property type="match status" value="1"/>
</dbReference>
<accession>A0AAE1PY86</accession>
<evidence type="ECO:0000256" key="2">
    <source>
        <dbReference type="ARBA" id="ARBA00004916"/>
    </source>
</evidence>
<feature type="compositionally biased region" description="Basic residues" evidence="13">
    <location>
        <begin position="463"/>
        <end position="480"/>
    </location>
</feature>
<comment type="pathway">
    <text evidence="3">Lipid metabolism.</text>
</comment>
<protein>
    <recommendedName>
        <fullName evidence="12">Phosphatidylserine synthase</fullName>
        <ecNumber evidence="12">2.7.8.29</ecNumber>
    </recommendedName>
    <alternativeName>
        <fullName evidence="12">Serine-exchange enzyme</fullName>
    </alternativeName>
</protein>
<evidence type="ECO:0000256" key="6">
    <source>
        <dbReference type="ARBA" id="ARBA00022692"/>
    </source>
</evidence>
<comment type="catalytic activity">
    <reaction evidence="12">
        <text>a 1,2-diacyl-sn-glycero-3-phosphoethanolamine + L-serine = a 1,2-diacyl-sn-glycero-3-phospho-L-serine + ethanolamine</text>
        <dbReference type="Rhea" id="RHEA:27606"/>
        <dbReference type="ChEBI" id="CHEBI:33384"/>
        <dbReference type="ChEBI" id="CHEBI:57262"/>
        <dbReference type="ChEBI" id="CHEBI:57603"/>
        <dbReference type="ChEBI" id="CHEBI:64612"/>
        <dbReference type="EC" id="2.7.8.29"/>
    </reaction>
</comment>
<proteinExistence type="inferred from homology"/>
<dbReference type="PANTHER" id="PTHR15362:SF15">
    <property type="entry name" value="PHOSPHATIDYLSERINE SYNTHASE 1"/>
    <property type="match status" value="1"/>
</dbReference>
<dbReference type="AlphaFoldDB" id="A0AAE1PY86"/>
<keyword evidence="9 12" id="KW-0443">Lipid metabolism</keyword>
<dbReference type="GO" id="GO:0005789">
    <property type="term" value="C:endoplasmic reticulum membrane"/>
    <property type="evidence" value="ECO:0007669"/>
    <property type="project" value="UniProtKB-SubCell"/>
</dbReference>
<evidence type="ECO:0000256" key="4">
    <source>
        <dbReference type="ARBA" id="ARBA00008671"/>
    </source>
</evidence>
<dbReference type="EC" id="2.7.8.29" evidence="12"/>
<feature type="transmembrane region" description="Helical" evidence="12">
    <location>
        <begin position="68"/>
        <end position="87"/>
    </location>
</feature>
<comment type="similarity">
    <text evidence="4 12">Belongs to the phosphatidyl serine synthase family.</text>
</comment>
<feature type="transmembrane region" description="Helical" evidence="12">
    <location>
        <begin position="383"/>
        <end position="402"/>
    </location>
</feature>
<evidence type="ECO:0000256" key="12">
    <source>
        <dbReference type="RuleBase" id="RU368094"/>
    </source>
</evidence>
<evidence type="ECO:0000256" key="13">
    <source>
        <dbReference type="SAM" id="MobiDB-lite"/>
    </source>
</evidence>
<keyword evidence="10 12" id="KW-0472">Membrane</keyword>
<comment type="subcellular location">
    <subcellularLocation>
        <location evidence="1 12">Endoplasmic reticulum membrane</location>
        <topology evidence="1 12">Multi-pass membrane protein</topology>
    </subcellularLocation>
</comment>
<feature type="transmembrane region" description="Helical" evidence="12">
    <location>
        <begin position="353"/>
        <end position="371"/>
    </location>
</feature>
<evidence type="ECO:0000256" key="11">
    <source>
        <dbReference type="ARBA" id="ARBA00023264"/>
    </source>
</evidence>
<keyword evidence="11 12" id="KW-1208">Phospholipid metabolism</keyword>
<keyword evidence="6 12" id="KW-0812">Transmembrane</keyword>
<dbReference type="GO" id="GO:0006659">
    <property type="term" value="P:phosphatidylserine biosynthetic process"/>
    <property type="evidence" value="ECO:0007669"/>
    <property type="project" value="UniProtKB-UniRule"/>
</dbReference>